<dbReference type="CDD" id="cd05387">
    <property type="entry name" value="BY-kinase"/>
    <property type="match status" value="1"/>
</dbReference>
<evidence type="ECO:0000256" key="4">
    <source>
        <dbReference type="ARBA" id="ARBA00011903"/>
    </source>
</evidence>
<dbReference type="InterPro" id="IPR025669">
    <property type="entry name" value="AAA_dom"/>
</dbReference>
<evidence type="ECO:0000256" key="14">
    <source>
        <dbReference type="ARBA" id="ARBA00023137"/>
    </source>
</evidence>
<feature type="transmembrane region" description="Helical" evidence="18">
    <location>
        <begin position="49"/>
        <end position="68"/>
    </location>
</feature>
<evidence type="ECO:0000256" key="3">
    <source>
        <dbReference type="ARBA" id="ARBA00008883"/>
    </source>
</evidence>
<dbReference type="Gene3D" id="3.40.50.300">
    <property type="entry name" value="P-loop containing nucleotide triphosphate hydrolases"/>
    <property type="match status" value="1"/>
</dbReference>
<dbReference type="EC" id="2.7.10.2" evidence="4"/>
<keyword evidence="8 18" id="KW-0812">Transmembrane</keyword>
<dbReference type="NCBIfam" id="TIGR01007">
    <property type="entry name" value="eps_fam"/>
    <property type="match status" value="1"/>
</dbReference>
<evidence type="ECO:0000256" key="2">
    <source>
        <dbReference type="ARBA" id="ARBA00007316"/>
    </source>
</evidence>
<evidence type="ECO:0000259" key="19">
    <source>
        <dbReference type="Pfam" id="PF02706"/>
    </source>
</evidence>
<dbReference type="RefSeq" id="WP_164461721.1">
    <property type="nucleotide sequence ID" value="NZ_JACIJB010000010.1"/>
</dbReference>
<evidence type="ECO:0000256" key="13">
    <source>
        <dbReference type="ARBA" id="ARBA00023136"/>
    </source>
</evidence>
<dbReference type="GO" id="GO:0004715">
    <property type="term" value="F:non-membrane spanning protein tyrosine kinase activity"/>
    <property type="evidence" value="ECO:0007669"/>
    <property type="project" value="UniProtKB-EC"/>
</dbReference>
<keyword evidence="11" id="KW-0067">ATP-binding</keyword>
<dbReference type="GO" id="GO:0005524">
    <property type="term" value="F:ATP binding"/>
    <property type="evidence" value="ECO:0007669"/>
    <property type="project" value="UniProtKB-KW"/>
</dbReference>
<keyword evidence="6" id="KW-0997">Cell inner membrane</keyword>
<feature type="domain" description="Tyrosine-protein kinase G-rich" evidence="21">
    <location>
        <begin position="403"/>
        <end position="473"/>
    </location>
</feature>
<feature type="coiled-coil region" evidence="16">
    <location>
        <begin position="219"/>
        <end position="246"/>
    </location>
</feature>
<accession>A0A7W9A4X1</accession>
<dbReference type="AlphaFoldDB" id="A0A7W9A4X1"/>
<evidence type="ECO:0000313" key="22">
    <source>
        <dbReference type="EMBL" id="MBB5661398.1"/>
    </source>
</evidence>
<keyword evidence="7" id="KW-0808">Transferase</keyword>
<evidence type="ECO:0000256" key="7">
    <source>
        <dbReference type="ARBA" id="ARBA00022679"/>
    </source>
</evidence>
<proteinExistence type="inferred from homology"/>
<keyword evidence="14" id="KW-0829">Tyrosine-protein kinase</keyword>
<comment type="caution">
    <text evidence="22">The sequence shown here is derived from an EMBL/GenBank/DDBJ whole genome shotgun (WGS) entry which is preliminary data.</text>
</comment>
<feature type="region of interest" description="Disordered" evidence="17">
    <location>
        <begin position="1"/>
        <end position="23"/>
    </location>
</feature>
<keyword evidence="16" id="KW-0175">Coiled coil</keyword>
<evidence type="ECO:0000256" key="5">
    <source>
        <dbReference type="ARBA" id="ARBA00022475"/>
    </source>
</evidence>
<dbReference type="Pfam" id="PF13807">
    <property type="entry name" value="GNVR"/>
    <property type="match status" value="1"/>
</dbReference>
<protein>
    <recommendedName>
        <fullName evidence="4">non-specific protein-tyrosine kinase</fullName>
        <ecNumber evidence="4">2.7.10.2</ecNumber>
    </recommendedName>
</protein>
<keyword evidence="10" id="KW-0418">Kinase</keyword>
<comment type="similarity">
    <text evidence="2">Belongs to the CpsD/CapB family.</text>
</comment>
<comment type="similarity">
    <text evidence="3">Belongs to the etk/wzc family.</text>
</comment>
<dbReference type="Pfam" id="PF02706">
    <property type="entry name" value="Wzz"/>
    <property type="match status" value="1"/>
</dbReference>
<dbReference type="InterPro" id="IPR050445">
    <property type="entry name" value="Bact_polysacc_biosynth/exp"/>
</dbReference>
<keyword evidence="9" id="KW-0547">Nucleotide-binding</keyword>
<evidence type="ECO:0000256" key="16">
    <source>
        <dbReference type="SAM" id="Coils"/>
    </source>
</evidence>
<dbReference type="Proteomes" id="UP000548978">
    <property type="component" value="Unassembled WGS sequence"/>
</dbReference>
<evidence type="ECO:0000259" key="21">
    <source>
        <dbReference type="Pfam" id="PF13807"/>
    </source>
</evidence>
<evidence type="ECO:0000256" key="1">
    <source>
        <dbReference type="ARBA" id="ARBA00004429"/>
    </source>
</evidence>
<dbReference type="Pfam" id="PF13614">
    <property type="entry name" value="AAA_31"/>
    <property type="match status" value="1"/>
</dbReference>
<reference evidence="22 23" key="1">
    <citation type="submission" date="2020-08" db="EMBL/GenBank/DDBJ databases">
        <title>Genomic Encyclopedia of Type Strains, Phase IV (KMG-IV): sequencing the most valuable type-strain genomes for metagenomic binning, comparative biology and taxonomic classification.</title>
        <authorList>
            <person name="Goeker M."/>
        </authorList>
    </citation>
    <scope>NUCLEOTIDE SEQUENCE [LARGE SCALE GENOMIC DNA]</scope>
    <source>
        <strain evidence="22 23">DSM 24448</strain>
    </source>
</reference>
<feature type="domain" description="AAA" evidence="20">
    <location>
        <begin position="548"/>
        <end position="665"/>
    </location>
</feature>
<evidence type="ECO:0000313" key="23">
    <source>
        <dbReference type="Proteomes" id="UP000548978"/>
    </source>
</evidence>
<organism evidence="22 23">
    <name type="scientific">Brevundimonas halotolerans</name>
    <dbReference type="NCBI Taxonomy" id="69670"/>
    <lineage>
        <taxon>Bacteria</taxon>
        <taxon>Pseudomonadati</taxon>
        <taxon>Pseudomonadota</taxon>
        <taxon>Alphaproteobacteria</taxon>
        <taxon>Caulobacterales</taxon>
        <taxon>Caulobacteraceae</taxon>
        <taxon>Brevundimonas</taxon>
    </lineage>
</organism>
<dbReference type="GO" id="GO:0005886">
    <property type="term" value="C:plasma membrane"/>
    <property type="evidence" value="ECO:0007669"/>
    <property type="project" value="UniProtKB-SubCell"/>
</dbReference>
<evidence type="ECO:0000256" key="6">
    <source>
        <dbReference type="ARBA" id="ARBA00022519"/>
    </source>
</evidence>
<gene>
    <name evidence="22" type="ORF">FHS65_002159</name>
</gene>
<dbReference type="PANTHER" id="PTHR32309">
    <property type="entry name" value="TYROSINE-PROTEIN KINASE"/>
    <property type="match status" value="1"/>
</dbReference>
<evidence type="ECO:0000256" key="11">
    <source>
        <dbReference type="ARBA" id="ARBA00022840"/>
    </source>
</evidence>
<evidence type="ECO:0000256" key="10">
    <source>
        <dbReference type="ARBA" id="ARBA00022777"/>
    </source>
</evidence>
<comment type="subcellular location">
    <subcellularLocation>
        <location evidence="1">Cell inner membrane</location>
        <topology evidence="1">Multi-pass membrane protein</topology>
    </subcellularLocation>
</comment>
<dbReference type="PANTHER" id="PTHR32309:SF13">
    <property type="entry name" value="FERRIC ENTEROBACTIN TRANSPORT PROTEIN FEPE"/>
    <property type="match status" value="1"/>
</dbReference>
<evidence type="ECO:0000256" key="18">
    <source>
        <dbReference type="SAM" id="Phobius"/>
    </source>
</evidence>
<evidence type="ECO:0000256" key="9">
    <source>
        <dbReference type="ARBA" id="ARBA00022741"/>
    </source>
</evidence>
<evidence type="ECO:0000256" key="12">
    <source>
        <dbReference type="ARBA" id="ARBA00022989"/>
    </source>
</evidence>
<keyword evidence="12 18" id="KW-1133">Transmembrane helix</keyword>
<keyword evidence="13 18" id="KW-0472">Membrane</keyword>
<evidence type="ECO:0000256" key="8">
    <source>
        <dbReference type="ARBA" id="ARBA00022692"/>
    </source>
</evidence>
<sequence>MAEGRGSGEMMQAGPSLRDQGSDAFGEPVEREVELDLAKYWAMLMKHRLLIAGSVLAAVVIGLVITLLTPPTYTAAATVQIDREATRVLDSEETGAADLRFSMEFFQTQYGLIRSRSLAERVIDSLGLAGSDAFIEQMGGEFEAREGETAAQQMARRREMVIDLIADGLDVSSQRDSRLVEITFSSPSAAVSARMANAIAENYIQSNLDRKFDASLYVREFLEERIAETKAKLEATERQLVQYADDQQIIRLEDSTNAGTGAQRSLAANSLSTINEALSQARVDRISAEERWRQARGASLMSIPEVIASPAIQAMVAQRVAVEAEYQQKSSVLQADYPEMVELQNRIDELDSQIRSLAVSIRDGIRAQYEIALNQERALQSRVNGLSTDVLDLSDRSVEYNILLRELDTSRQLYDGLLQRYKEVGVTGGVTANNVSLIDRAIAPKTPSSPKLPLNLALAFVLGLGLGVVAAFLIEALDDSITTPGDVEEKLGLPGLGNIPLLAKDEDAISALRDVRSPFSEAYYSLRTALQFTTSHGAPKSLLLTSARPGEGKSTTAFATALNLSRTGKRVLLVDGDLRNPSMHRVLEMDNSQGMSNFLSGSAELQGVVRKTPFATLDFIPCGPLPPNPAELWSGDRLQVLLDQALAIYDHVVIDGPPVLGFADAPLLSSSVEGTLFVLESRGTGRRQALGALRRLSFARGHVLGAVLTKFQANKTRNEGYDYSYDYDYGAKSSSEVKGRKS</sequence>
<feature type="domain" description="Polysaccharide chain length determinant N-terminal" evidence="19">
    <location>
        <begin position="34"/>
        <end position="126"/>
    </location>
</feature>
<keyword evidence="23" id="KW-1185">Reference proteome</keyword>
<comment type="catalytic activity">
    <reaction evidence="15">
        <text>L-tyrosyl-[protein] + ATP = O-phospho-L-tyrosyl-[protein] + ADP + H(+)</text>
        <dbReference type="Rhea" id="RHEA:10596"/>
        <dbReference type="Rhea" id="RHEA-COMP:10136"/>
        <dbReference type="Rhea" id="RHEA-COMP:20101"/>
        <dbReference type="ChEBI" id="CHEBI:15378"/>
        <dbReference type="ChEBI" id="CHEBI:30616"/>
        <dbReference type="ChEBI" id="CHEBI:46858"/>
        <dbReference type="ChEBI" id="CHEBI:61978"/>
        <dbReference type="ChEBI" id="CHEBI:456216"/>
        <dbReference type="EC" id="2.7.10.2"/>
    </reaction>
</comment>
<dbReference type="InterPro" id="IPR032807">
    <property type="entry name" value="GNVR"/>
</dbReference>
<evidence type="ECO:0000259" key="20">
    <source>
        <dbReference type="Pfam" id="PF13614"/>
    </source>
</evidence>
<keyword evidence="5" id="KW-1003">Cell membrane</keyword>
<dbReference type="InterPro" id="IPR027417">
    <property type="entry name" value="P-loop_NTPase"/>
</dbReference>
<dbReference type="InterPro" id="IPR003856">
    <property type="entry name" value="LPS_length_determ_N"/>
</dbReference>
<name>A0A7W9A4X1_9CAUL</name>
<dbReference type="EMBL" id="JACIJB010000010">
    <property type="protein sequence ID" value="MBB5661398.1"/>
    <property type="molecule type" value="Genomic_DNA"/>
</dbReference>
<dbReference type="InterPro" id="IPR005702">
    <property type="entry name" value="Wzc-like_C"/>
</dbReference>
<dbReference type="SUPFAM" id="SSF52540">
    <property type="entry name" value="P-loop containing nucleoside triphosphate hydrolases"/>
    <property type="match status" value="1"/>
</dbReference>
<evidence type="ECO:0000256" key="15">
    <source>
        <dbReference type="ARBA" id="ARBA00051245"/>
    </source>
</evidence>
<evidence type="ECO:0000256" key="17">
    <source>
        <dbReference type="SAM" id="MobiDB-lite"/>
    </source>
</evidence>